<accession>A0A166C1Y2</accession>
<dbReference type="InterPro" id="IPR052772">
    <property type="entry name" value="Endo/PolyKinase_Domain-Protein"/>
</dbReference>
<dbReference type="Pfam" id="PF01713">
    <property type="entry name" value="Smr"/>
    <property type="match status" value="1"/>
</dbReference>
<protein>
    <recommendedName>
        <fullName evidence="2">Smr domain-containing protein</fullName>
    </recommendedName>
</protein>
<dbReference type="GO" id="GO:0005634">
    <property type="term" value="C:nucleus"/>
    <property type="evidence" value="ECO:0007669"/>
    <property type="project" value="TreeGrafter"/>
</dbReference>
<feature type="region of interest" description="Disordered" evidence="1">
    <location>
        <begin position="77"/>
        <end position="104"/>
    </location>
</feature>
<dbReference type="PANTHER" id="PTHR46535">
    <property type="entry name" value="NEDD4-BINDING PROTEIN 2"/>
    <property type="match status" value="1"/>
</dbReference>
<dbReference type="AlphaFoldDB" id="A0A166C1Y2"/>
<feature type="compositionally biased region" description="Low complexity" evidence="1">
    <location>
        <begin position="378"/>
        <end position="391"/>
    </location>
</feature>
<evidence type="ECO:0000256" key="1">
    <source>
        <dbReference type="SAM" id="MobiDB-lite"/>
    </source>
</evidence>
<name>A0A166C1Y2_9AGAM</name>
<dbReference type="SUPFAM" id="SSF160443">
    <property type="entry name" value="SMR domain-like"/>
    <property type="match status" value="1"/>
</dbReference>
<evidence type="ECO:0000259" key="2">
    <source>
        <dbReference type="PROSITE" id="PS50828"/>
    </source>
</evidence>
<feature type="compositionally biased region" description="Low complexity" evidence="1">
    <location>
        <begin position="93"/>
        <end position="104"/>
    </location>
</feature>
<dbReference type="PANTHER" id="PTHR46535:SF1">
    <property type="entry name" value="NEDD4-BINDING PROTEIN 2"/>
    <property type="match status" value="1"/>
</dbReference>
<dbReference type="InterPro" id="IPR013899">
    <property type="entry name" value="DUF1771"/>
</dbReference>
<evidence type="ECO:0000313" key="4">
    <source>
        <dbReference type="Proteomes" id="UP000076532"/>
    </source>
</evidence>
<dbReference type="InterPro" id="IPR002625">
    <property type="entry name" value="Smr_dom"/>
</dbReference>
<feature type="region of interest" description="Disordered" evidence="1">
    <location>
        <begin position="377"/>
        <end position="432"/>
    </location>
</feature>
<organism evidence="3 4">
    <name type="scientific">Athelia psychrophila</name>
    <dbReference type="NCBI Taxonomy" id="1759441"/>
    <lineage>
        <taxon>Eukaryota</taxon>
        <taxon>Fungi</taxon>
        <taxon>Dikarya</taxon>
        <taxon>Basidiomycota</taxon>
        <taxon>Agaricomycotina</taxon>
        <taxon>Agaricomycetes</taxon>
        <taxon>Agaricomycetidae</taxon>
        <taxon>Atheliales</taxon>
        <taxon>Atheliaceae</taxon>
        <taxon>Athelia</taxon>
    </lineage>
</organism>
<dbReference type="SMART" id="SM00463">
    <property type="entry name" value="SMR"/>
    <property type="match status" value="1"/>
</dbReference>
<dbReference type="SMART" id="SM01162">
    <property type="entry name" value="DUF1771"/>
    <property type="match status" value="1"/>
</dbReference>
<evidence type="ECO:0000313" key="3">
    <source>
        <dbReference type="EMBL" id="KZP13206.1"/>
    </source>
</evidence>
<proteinExistence type="predicted"/>
<dbReference type="STRING" id="436010.A0A166C1Y2"/>
<feature type="compositionally biased region" description="Polar residues" evidence="1">
    <location>
        <begin position="77"/>
        <end position="87"/>
    </location>
</feature>
<dbReference type="Proteomes" id="UP000076532">
    <property type="component" value="Unassembled WGS sequence"/>
</dbReference>
<sequence length="602" mass="64977">MGAQSTLYESLQAEFCPPLDTSLLAALLADLQLDSHGEPISPSSTEIRSLRKTLRQLAAQATEQVEQELSDELASVHIQQHSATDSTPEFYYGDTTTSDSGSSLQSFSSPLGFLQAALPDIPTLRLEEALNKAGGDGDDVDMESVIDALLTSEYVRELEERGTDGLDGELSSSISWETVQAPKKKVSKRKAARGQTISIVDIRQKQHTPRTNSLSVPDPWTQLTSLSSHVASFLPPLEPSFFLSYFHNPDYTSPSAALRGALNAVIDTNPKSAESDTSVLFSVLDILRSNPQYYTLPPYAQHQLVSDAQLTLAATVGRGEDALDLVWLLNELDDDGVTNLERGVYHVTPKSPTSATWSTSPTWSAPPSPMIVMSDDGPSSPISPTSPAILKPKSKKAKSIATTSQWQDVPVRKPPKSYPHSSFIPARPSAPAWRPQVGGNALGQGGKGDVGELAQQARERNAFLRQAADAWKKGGKKNHGGEVAAYYADQAREIQETLKKGQLERARAMVEAKRTWTPTGDTVDLHGTNVAEAVAIVKEILQRDGCTPSKTLTIITGRGLHSTNRVGVLKPAVRSALVADGWHVATWEGGLIVKGKTGMYAR</sequence>
<dbReference type="OrthoDB" id="3231855at2759"/>
<dbReference type="EMBL" id="KV417636">
    <property type="protein sequence ID" value="KZP13206.1"/>
    <property type="molecule type" value="Genomic_DNA"/>
</dbReference>
<reference evidence="3 4" key="1">
    <citation type="journal article" date="2016" name="Mol. Biol. Evol.">
        <title>Comparative Genomics of Early-Diverging Mushroom-Forming Fungi Provides Insights into the Origins of Lignocellulose Decay Capabilities.</title>
        <authorList>
            <person name="Nagy L.G."/>
            <person name="Riley R."/>
            <person name="Tritt A."/>
            <person name="Adam C."/>
            <person name="Daum C."/>
            <person name="Floudas D."/>
            <person name="Sun H."/>
            <person name="Yadav J.S."/>
            <person name="Pangilinan J."/>
            <person name="Larsson K.H."/>
            <person name="Matsuura K."/>
            <person name="Barry K."/>
            <person name="Labutti K."/>
            <person name="Kuo R."/>
            <person name="Ohm R.A."/>
            <person name="Bhattacharya S.S."/>
            <person name="Shirouzu T."/>
            <person name="Yoshinaga Y."/>
            <person name="Martin F.M."/>
            <person name="Grigoriev I.V."/>
            <person name="Hibbett D.S."/>
        </authorList>
    </citation>
    <scope>NUCLEOTIDE SEQUENCE [LARGE SCALE GENOMIC DNA]</scope>
    <source>
        <strain evidence="3 4">CBS 109695</strain>
    </source>
</reference>
<dbReference type="GO" id="GO:0004519">
    <property type="term" value="F:endonuclease activity"/>
    <property type="evidence" value="ECO:0007669"/>
    <property type="project" value="TreeGrafter"/>
</dbReference>
<feature type="domain" description="Smr" evidence="2">
    <location>
        <begin position="523"/>
        <end position="602"/>
    </location>
</feature>
<dbReference type="PROSITE" id="PS50828">
    <property type="entry name" value="SMR"/>
    <property type="match status" value="1"/>
</dbReference>
<dbReference type="InterPro" id="IPR036063">
    <property type="entry name" value="Smr_dom_sf"/>
</dbReference>
<dbReference type="Gene3D" id="3.30.1370.110">
    <property type="match status" value="1"/>
</dbReference>
<keyword evidence="4" id="KW-1185">Reference proteome</keyword>
<gene>
    <name evidence="3" type="ORF">FIBSPDRAFT_798033</name>
</gene>